<sequence length="52" mass="5768">MAPELLFFAFHLVRKCTMRAIFDFQRLAGGTPQDALTAAPAERPAADRVSNF</sequence>
<reference evidence="2 3" key="1">
    <citation type="submission" date="2015-11" db="EMBL/GenBank/DDBJ databases">
        <title>Exploring the genomic traits of fungus-feeding bacterial genus Collimonas.</title>
        <authorList>
            <person name="Song C."/>
            <person name="Schmidt R."/>
            <person name="de Jager V."/>
            <person name="Krzyzanowska D."/>
            <person name="Jongedijk E."/>
            <person name="Cankar K."/>
            <person name="Beekwilder J."/>
            <person name="van Veen A."/>
            <person name="de Boer W."/>
            <person name="van Veen J.A."/>
            <person name="Garbeva P."/>
        </authorList>
    </citation>
    <scope>NUCLEOTIDE SEQUENCE [LARGE SCALE GENOMIC DNA]</scope>
    <source>
        <strain evidence="2 3">Ter91</strain>
    </source>
</reference>
<dbReference type="STRING" id="279113.CPter91_1826"/>
<dbReference type="PATRIC" id="fig|279113.9.peg.1816"/>
<dbReference type="EMBL" id="CP013234">
    <property type="protein sequence ID" value="AMP04199.1"/>
    <property type="molecule type" value="Genomic_DNA"/>
</dbReference>
<dbReference type="RefSeq" id="WP_167595142.1">
    <property type="nucleotide sequence ID" value="NZ_CP013234.1"/>
</dbReference>
<feature type="region of interest" description="Disordered" evidence="1">
    <location>
        <begin position="33"/>
        <end position="52"/>
    </location>
</feature>
<organism evidence="2 3">
    <name type="scientific">Collimonas pratensis</name>
    <dbReference type="NCBI Taxonomy" id="279113"/>
    <lineage>
        <taxon>Bacteria</taxon>
        <taxon>Pseudomonadati</taxon>
        <taxon>Pseudomonadota</taxon>
        <taxon>Betaproteobacteria</taxon>
        <taxon>Burkholderiales</taxon>
        <taxon>Oxalobacteraceae</taxon>
        <taxon>Collimonas</taxon>
    </lineage>
</organism>
<gene>
    <name evidence="2" type="ORF">CPter91_1826</name>
</gene>
<accession>A0A127Q2C5</accession>
<evidence type="ECO:0000313" key="3">
    <source>
        <dbReference type="Proteomes" id="UP000074561"/>
    </source>
</evidence>
<proteinExistence type="predicted"/>
<evidence type="ECO:0000256" key="1">
    <source>
        <dbReference type="SAM" id="MobiDB-lite"/>
    </source>
</evidence>
<name>A0A127Q2C5_9BURK</name>
<feature type="compositionally biased region" description="Low complexity" evidence="1">
    <location>
        <begin position="34"/>
        <end position="43"/>
    </location>
</feature>
<evidence type="ECO:0000313" key="2">
    <source>
        <dbReference type="EMBL" id="AMP04199.1"/>
    </source>
</evidence>
<dbReference type="Proteomes" id="UP000074561">
    <property type="component" value="Chromosome"/>
</dbReference>
<dbReference type="AlphaFoldDB" id="A0A127Q2C5"/>
<dbReference type="KEGG" id="cpra:CPter91_1826"/>
<protein>
    <submittedName>
        <fullName evidence="2">Uncharacterized protein</fullName>
    </submittedName>
</protein>